<dbReference type="Pfam" id="PF18075">
    <property type="entry name" value="FtsX_ECD"/>
    <property type="match status" value="1"/>
</dbReference>
<reference evidence="5" key="1">
    <citation type="journal article" date="2019" name="Int. J. Syst. Evol. Microbiol.">
        <title>The Global Catalogue of Microorganisms (GCM) 10K type strain sequencing project: providing services to taxonomists for standard genome sequencing and annotation.</title>
        <authorList>
            <consortium name="The Broad Institute Genomics Platform"/>
            <consortium name="The Broad Institute Genome Sequencing Center for Infectious Disease"/>
            <person name="Wu L."/>
            <person name="Ma J."/>
        </authorList>
    </citation>
    <scope>NUCLEOTIDE SEQUENCE [LARGE SCALE GENOMIC DNA]</scope>
    <source>
        <strain evidence="5">JCM 16908</strain>
    </source>
</reference>
<dbReference type="InterPro" id="IPR040690">
    <property type="entry name" value="FtsX_ECD"/>
</dbReference>
<protein>
    <recommendedName>
        <fullName evidence="3">FtsX extracellular domain-containing protein</fullName>
    </recommendedName>
</protein>
<evidence type="ECO:0000259" key="3">
    <source>
        <dbReference type="Pfam" id="PF18075"/>
    </source>
</evidence>
<sequence>MNTPTDSPDAEELSFGNDSPRISWLRSWVFAHRRLLLTSLAVLMLLGVSGGGAWYLRDLSRRPLSPPDGPWPEQHGFSVGLCDNPIFRCSPANNEAAKNPTKIEAALRNITGVITIRFRPSTTMTRSQSEPEQVPPAEPPLGVWTSRILDGTVHNTPYLDTATILAYFVGTVSQWDNYARVAEEARSIPGVRYVVPAVPDFWQGKADVAIDLCSHGPGLLCTGVHDRSVTEAQKQAIVDRLWAIDRVEKIYFEDHAQRKKVREHYTQSEPEDTGTLSLEEMTESFYVKLTDRRAIKIIGESIKDMPGVHYVRRLGAV</sequence>
<feature type="region of interest" description="Disordered" evidence="1">
    <location>
        <begin position="122"/>
        <end position="141"/>
    </location>
</feature>
<dbReference type="Proteomes" id="UP001500888">
    <property type="component" value="Unassembled WGS sequence"/>
</dbReference>
<gene>
    <name evidence="4" type="ORF">GCM10022226_03680</name>
</gene>
<evidence type="ECO:0000256" key="1">
    <source>
        <dbReference type="SAM" id="MobiDB-lite"/>
    </source>
</evidence>
<feature type="domain" description="FtsX extracellular" evidence="3">
    <location>
        <begin position="226"/>
        <end position="311"/>
    </location>
</feature>
<name>A0ABP7HAR4_9ACTN</name>
<accession>A0ABP7HAR4</accession>
<proteinExistence type="predicted"/>
<feature type="transmembrane region" description="Helical" evidence="2">
    <location>
        <begin position="35"/>
        <end position="56"/>
    </location>
</feature>
<evidence type="ECO:0000256" key="2">
    <source>
        <dbReference type="SAM" id="Phobius"/>
    </source>
</evidence>
<keyword evidence="5" id="KW-1185">Reference proteome</keyword>
<feature type="compositionally biased region" description="Polar residues" evidence="1">
    <location>
        <begin position="122"/>
        <end position="131"/>
    </location>
</feature>
<organism evidence="4 5">
    <name type="scientific">Sphaerisporangium flaviroseum</name>
    <dbReference type="NCBI Taxonomy" id="509199"/>
    <lineage>
        <taxon>Bacteria</taxon>
        <taxon>Bacillati</taxon>
        <taxon>Actinomycetota</taxon>
        <taxon>Actinomycetes</taxon>
        <taxon>Streptosporangiales</taxon>
        <taxon>Streptosporangiaceae</taxon>
        <taxon>Sphaerisporangium</taxon>
    </lineage>
</organism>
<keyword evidence="2" id="KW-1133">Transmembrane helix</keyword>
<keyword evidence="2" id="KW-0812">Transmembrane</keyword>
<evidence type="ECO:0000313" key="4">
    <source>
        <dbReference type="EMBL" id="GAA3788332.1"/>
    </source>
</evidence>
<dbReference type="EMBL" id="BAAAZR010000001">
    <property type="protein sequence ID" value="GAA3788332.1"/>
    <property type="molecule type" value="Genomic_DNA"/>
</dbReference>
<dbReference type="Gene3D" id="3.30.70.3040">
    <property type="match status" value="1"/>
</dbReference>
<comment type="caution">
    <text evidence="4">The sequence shown here is derived from an EMBL/GenBank/DDBJ whole genome shotgun (WGS) entry which is preliminary data.</text>
</comment>
<keyword evidence="2" id="KW-0472">Membrane</keyword>
<evidence type="ECO:0000313" key="5">
    <source>
        <dbReference type="Proteomes" id="UP001500888"/>
    </source>
</evidence>